<gene>
    <name evidence="1" type="primary">Cnig_chr_III.g11565</name>
    <name evidence="1" type="ORF">B9Z55_011565</name>
</gene>
<dbReference type="Proteomes" id="UP000230233">
    <property type="component" value="Chromosome III"/>
</dbReference>
<reference evidence="2" key="1">
    <citation type="submission" date="2017-10" db="EMBL/GenBank/DDBJ databases">
        <title>Rapid genome shrinkage in a self-fertile nematode reveals novel sperm competition proteins.</title>
        <authorList>
            <person name="Yin D."/>
            <person name="Schwarz E.M."/>
            <person name="Thomas C.G."/>
            <person name="Felde R.L."/>
            <person name="Korf I.F."/>
            <person name="Cutter A.D."/>
            <person name="Schartner C.M."/>
            <person name="Ralston E.J."/>
            <person name="Meyer B.J."/>
            <person name="Haag E.S."/>
        </authorList>
    </citation>
    <scope>NUCLEOTIDE SEQUENCE [LARGE SCALE GENOMIC DNA]</scope>
    <source>
        <strain evidence="2">JU1422</strain>
    </source>
</reference>
<organism evidence="1 2">
    <name type="scientific">Caenorhabditis nigoni</name>
    <dbReference type="NCBI Taxonomy" id="1611254"/>
    <lineage>
        <taxon>Eukaryota</taxon>
        <taxon>Metazoa</taxon>
        <taxon>Ecdysozoa</taxon>
        <taxon>Nematoda</taxon>
        <taxon>Chromadorea</taxon>
        <taxon>Rhabditida</taxon>
        <taxon>Rhabditina</taxon>
        <taxon>Rhabditomorpha</taxon>
        <taxon>Rhabditoidea</taxon>
        <taxon>Rhabditidae</taxon>
        <taxon>Peloderinae</taxon>
        <taxon>Caenorhabditis</taxon>
    </lineage>
</organism>
<accession>A0A2G5UKL0</accession>
<comment type="caution">
    <text evidence="1">The sequence shown here is derived from an EMBL/GenBank/DDBJ whole genome shotgun (WGS) entry which is preliminary data.</text>
</comment>
<name>A0A2G5UKL0_9PELO</name>
<evidence type="ECO:0000313" key="2">
    <source>
        <dbReference type="Proteomes" id="UP000230233"/>
    </source>
</evidence>
<evidence type="ECO:0000313" key="1">
    <source>
        <dbReference type="EMBL" id="PIC40102.1"/>
    </source>
</evidence>
<sequence>MAPRKYHIGKTVPEMIARLEEHDDHCRNHMNVFFSALKNVADETYARFDEMDENQKLANYEIINEYAQRLLEPTPQATDYKTMPHEKLIERYNSRMACDNFIEQYEYQGSNKYTAVKKLNSLQNVINGMSVFFKAIVSIADETYDRFDEMNPDQKLANYKIIHDFSHRLLNPPPRAANYETMAYQELIEQYIQEGSHFISK</sequence>
<proteinExistence type="predicted"/>
<dbReference type="AlphaFoldDB" id="A0A2G5UKL0"/>
<protein>
    <submittedName>
        <fullName evidence="1">Uncharacterized protein</fullName>
    </submittedName>
</protein>
<dbReference type="EMBL" id="PDUG01000003">
    <property type="protein sequence ID" value="PIC40102.1"/>
    <property type="molecule type" value="Genomic_DNA"/>
</dbReference>
<keyword evidence="2" id="KW-1185">Reference proteome</keyword>